<name>A0A7R9SUY0_9CHLO</name>
<gene>
    <name evidence="2" type="ORF">PAMY1081_LOCUS74</name>
</gene>
<evidence type="ECO:0000259" key="1">
    <source>
        <dbReference type="PROSITE" id="PS50053"/>
    </source>
</evidence>
<dbReference type="Pfam" id="PF00240">
    <property type="entry name" value="ubiquitin"/>
    <property type="match status" value="1"/>
</dbReference>
<feature type="domain" description="Ubiquitin-like" evidence="1">
    <location>
        <begin position="13"/>
        <end position="83"/>
    </location>
</feature>
<dbReference type="CDD" id="cd17039">
    <property type="entry name" value="Ubl_ubiquitin_like"/>
    <property type="match status" value="1"/>
</dbReference>
<dbReference type="EMBL" id="HBDV01000124">
    <property type="protein sequence ID" value="CAD8215800.1"/>
    <property type="molecule type" value="Transcribed_RNA"/>
</dbReference>
<dbReference type="PROSITE" id="PS50053">
    <property type="entry name" value="UBIQUITIN_2"/>
    <property type="match status" value="1"/>
</dbReference>
<dbReference type="SUPFAM" id="SSF54236">
    <property type="entry name" value="Ubiquitin-like"/>
    <property type="match status" value="1"/>
</dbReference>
<organism evidence="2">
    <name type="scientific">Polyblepharides amylifera</name>
    <dbReference type="NCBI Taxonomy" id="1486889"/>
    <lineage>
        <taxon>Eukaryota</taxon>
        <taxon>Viridiplantae</taxon>
        <taxon>Chlorophyta</taxon>
        <taxon>Pyramimonadophyceae</taxon>
        <taxon>Pyramimonadales</taxon>
        <taxon>Polyblepharidaceae</taxon>
        <taxon>Polyblepharides</taxon>
    </lineage>
</organism>
<dbReference type="InterPro" id="IPR029071">
    <property type="entry name" value="Ubiquitin-like_domsf"/>
</dbReference>
<dbReference type="InterPro" id="IPR000626">
    <property type="entry name" value="Ubiquitin-like_dom"/>
</dbReference>
<sequence>MASTGIDMGGNQIFVSLKKGKQWPPLTIDLRVKYEETIGHLKTKVHQKTSIPLDKIQLFWHKKELVSNLYDHLTLAQMKIHTGFGISGYDLTEEPEYWPPVTKTEKGLVIKAPITNPDYLEKNPGAENEPNVLKIEQSHLECAPGVFATVPIASGIF</sequence>
<accession>A0A7R9SUY0</accession>
<reference evidence="2" key="1">
    <citation type="submission" date="2021-01" db="EMBL/GenBank/DDBJ databases">
        <authorList>
            <person name="Corre E."/>
            <person name="Pelletier E."/>
            <person name="Niang G."/>
            <person name="Scheremetjew M."/>
            <person name="Finn R."/>
            <person name="Kale V."/>
            <person name="Holt S."/>
            <person name="Cochrane G."/>
            <person name="Meng A."/>
            <person name="Brown T."/>
            <person name="Cohen L."/>
        </authorList>
    </citation>
    <scope>NUCLEOTIDE SEQUENCE</scope>
    <source>
        <strain evidence="2">CCMP720</strain>
    </source>
</reference>
<protein>
    <recommendedName>
        <fullName evidence="1">Ubiquitin-like domain-containing protein</fullName>
    </recommendedName>
</protein>
<proteinExistence type="predicted"/>
<dbReference type="Gene3D" id="3.10.20.90">
    <property type="entry name" value="Phosphatidylinositol 3-kinase Catalytic Subunit, Chain A, domain 1"/>
    <property type="match status" value="1"/>
</dbReference>
<evidence type="ECO:0000313" key="2">
    <source>
        <dbReference type="EMBL" id="CAD8215800.1"/>
    </source>
</evidence>
<dbReference type="AlphaFoldDB" id="A0A7R9SUY0"/>